<dbReference type="PANTHER" id="PTHR42879">
    <property type="entry name" value="3-OXOACYL-(ACYL-CARRIER-PROTEIN) REDUCTASE"/>
    <property type="match status" value="1"/>
</dbReference>
<evidence type="ECO:0000256" key="1">
    <source>
        <dbReference type="ARBA" id="ARBA00006484"/>
    </source>
</evidence>
<dbReference type="RefSeq" id="WP_090311470.1">
    <property type="nucleotide sequence ID" value="NZ_FNZE01000009.1"/>
</dbReference>
<gene>
    <name evidence="10" type="ORF">SAMN05216201_109147</name>
</gene>
<evidence type="ECO:0000259" key="9">
    <source>
        <dbReference type="SMART" id="SM00822"/>
    </source>
</evidence>
<dbReference type="PRINTS" id="PR00080">
    <property type="entry name" value="SDRFAMILY"/>
</dbReference>
<dbReference type="Gene3D" id="3.40.50.720">
    <property type="entry name" value="NAD(P)-binding Rossmann-like Domain"/>
    <property type="match status" value="1"/>
</dbReference>
<dbReference type="GO" id="GO:0005737">
    <property type="term" value="C:cytoplasm"/>
    <property type="evidence" value="ECO:0007669"/>
    <property type="project" value="InterPro"/>
</dbReference>
<dbReference type="FunFam" id="3.40.50.720:FF:000173">
    <property type="entry name" value="3-oxoacyl-[acyl-carrier protein] reductase"/>
    <property type="match status" value="1"/>
</dbReference>
<dbReference type="InterPro" id="IPR020904">
    <property type="entry name" value="Sc_DH/Rdtase_CS"/>
</dbReference>
<dbReference type="GO" id="GO:0042619">
    <property type="term" value="P:poly-hydroxybutyrate biosynthetic process"/>
    <property type="evidence" value="ECO:0007669"/>
    <property type="project" value="InterPro"/>
</dbReference>
<dbReference type="PRINTS" id="PR00081">
    <property type="entry name" value="GDHRDH"/>
</dbReference>
<evidence type="ECO:0000256" key="7">
    <source>
        <dbReference type="ARBA" id="ARBA00073443"/>
    </source>
</evidence>
<dbReference type="InterPro" id="IPR057326">
    <property type="entry name" value="KR_dom"/>
</dbReference>
<evidence type="ECO:0000256" key="6">
    <source>
        <dbReference type="ARBA" id="ARBA00066455"/>
    </source>
</evidence>
<sequence length="249" mass="26961">MTNNNKRIALVTGGMGGIGTAISQRLYRDGYIVVVGCSTQSTRKDAWLEQQRQEGYEFHCMTSDITDWNDTVRAFAQVREEVGQIDILVNNAGITRDTTFKRMTPEDWNAVISTNLNGLFNTSKQVVDSMVERGFGRIINISSVNGQRGQFGQTNYSAAKAGIHGFTMALAREVASKGVTVNTVSPGYILTDMTAVIREDVMAKIVAGIPVGRLGQPEEIASMVSWLSSDEAAYATGADFSVNGGLNMA</sequence>
<dbReference type="GO" id="GO:0018511">
    <property type="term" value="F:2,3-dihydroxy-2,3-dihydro-p-cumate dehydrogenase activity"/>
    <property type="evidence" value="ECO:0007669"/>
    <property type="project" value="UniProtKB-EC"/>
</dbReference>
<dbReference type="CDD" id="cd05333">
    <property type="entry name" value="BKR_SDR_c"/>
    <property type="match status" value="1"/>
</dbReference>
<dbReference type="SUPFAM" id="SSF51735">
    <property type="entry name" value="NAD(P)-binding Rossmann-fold domains"/>
    <property type="match status" value="1"/>
</dbReference>
<evidence type="ECO:0000256" key="8">
    <source>
        <dbReference type="RuleBase" id="RU000363"/>
    </source>
</evidence>
<protein>
    <recommendedName>
        <fullName evidence="7">2,3-dihydroxy-2,3-dihydro-p-cumate dehydrogenase</fullName>
        <ecNumber evidence="6">1.3.1.58</ecNumber>
    </recommendedName>
    <alternativeName>
        <fullName evidence="3">Biphenyl-2,3-dihydro-2,3-diol dehydrogenase</fullName>
    </alternativeName>
</protein>
<feature type="domain" description="Ketoreductase" evidence="9">
    <location>
        <begin position="7"/>
        <end position="192"/>
    </location>
</feature>
<dbReference type="NCBIfam" id="NF009466">
    <property type="entry name" value="PRK12826.1-2"/>
    <property type="match status" value="1"/>
</dbReference>
<organism evidence="10 11">
    <name type="scientific">Pseudomonas linyingensis</name>
    <dbReference type="NCBI Taxonomy" id="915471"/>
    <lineage>
        <taxon>Bacteria</taxon>
        <taxon>Pseudomonadati</taxon>
        <taxon>Pseudomonadota</taxon>
        <taxon>Gammaproteobacteria</taxon>
        <taxon>Pseudomonadales</taxon>
        <taxon>Pseudomonadaceae</taxon>
        <taxon>Pseudomonas</taxon>
    </lineage>
</organism>
<dbReference type="EMBL" id="FNZE01000009">
    <property type="protein sequence ID" value="SEJ47968.1"/>
    <property type="molecule type" value="Genomic_DNA"/>
</dbReference>
<keyword evidence="11" id="KW-1185">Reference proteome</keyword>
<dbReference type="PROSITE" id="PS00061">
    <property type="entry name" value="ADH_SHORT"/>
    <property type="match status" value="1"/>
</dbReference>
<evidence type="ECO:0000256" key="4">
    <source>
        <dbReference type="ARBA" id="ARBA00050226"/>
    </source>
</evidence>
<dbReference type="EC" id="1.3.1.58" evidence="6"/>
<dbReference type="InterPro" id="IPR011283">
    <property type="entry name" value="Acetoacetyl-CoA_reductase"/>
</dbReference>
<dbReference type="PANTHER" id="PTHR42879:SF2">
    <property type="entry name" value="3-OXOACYL-[ACYL-CARRIER-PROTEIN] REDUCTASE FABG"/>
    <property type="match status" value="1"/>
</dbReference>
<dbReference type="Pfam" id="PF00106">
    <property type="entry name" value="adh_short"/>
    <property type="match status" value="1"/>
</dbReference>
<dbReference type="NCBIfam" id="TIGR01829">
    <property type="entry name" value="AcAcCoA_reduct"/>
    <property type="match status" value="1"/>
</dbReference>
<comment type="similarity">
    <text evidence="1 8">Belongs to the short-chain dehydrogenases/reductases (SDR) family.</text>
</comment>
<evidence type="ECO:0000313" key="10">
    <source>
        <dbReference type="EMBL" id="SEJ47968.1"/>
    </source>
</evidence>
<comment type="pathway">
    <text evidence="5">Aromatic compound metabolism; p-cumate degradation; acetaldehyde and pyruvate from p-cumate: step 2/7.</text>
</comment>
<evidence type="ECO:0000256" key="5">
    <source>
        <dbReference type="ARBA" id="ARBA00060518"/>
    </source>
</evidence>
<name>A0A1H6Z3I5_9PSED</name>
<dbReference type="InterPro" id="IPR036291">
    <property type="entry name" value="NAD(P)-bd_dom_sf"/>
</dbReference>
<dbReference type="Proteomes" id="UP000242930">
    <property type="component" value="Unassembled WGS sequence"/>
</dbReference>
<dbReference type="AlphaFoldDB" id="A0A1H6Z3I5"/>
<dbReference type="STRING" id="915471.SAMN05216201_109147"/>
<evidence type="ECO:0000256" key="2">
    <source>
        <dbReference type="ARBA" id="ARBA00023002"/>
    </source>
</evidence>
<dbReference type="NCBIfam" id="NF009464">
    <property type="entry name" value="PRK12824.1"/>
    <property type="match status" value="1"/>
</dbReference>
<comment type="catalytic activity">
    <reaction evidence="4">
        <text>(2R,3S)-2,3-dihydroxy-2,3-dihydro-p-cumate + NAD(+) = 2,3-dihydroxy-p-cumate + NADH + H(+)</text>
        <dbReference type="Rhea" id="RHEA:23772"/>
        <dbReference type="ChEBI" id="CHEBI:15378"/>
        <dbReference type="ChEBI" id="CHEBI:36647"/>
        <dbReference type="ChEBI" id="CHEBI:57540"/>
        <dbReference type="ChEBI" id="CHEBI:57945"/>
        <dbReference type="ChEBI" id="CHEBI:58420"/>
        <dbReference type="EC" id="1.3.1.58"/>
    </reaction>
</comment>
<reference evidence="11" key="1">
    <citation type="submission" date="2016-10" db="EMBL/GenBank/DDBJ databases">
        <authorList>
            <person name="Varghese N."/>
            <person name="Submissions S."/>
        </authorList>
    </citation>
    <scope>NUCLEOTIDE SEQUENCE [LARGE SCALE GENOMIC DNA]</scope>
    <source>
        <strain evidence="11">LMG 25967</strain>
    </source>
</reference>
<evidence type="ECO:0000256" key="3">
    <source>
        <dbReference type="ARBA" id="ARBA00042907"/>
    </source>
</evidence>
<dbReference type="GO" id="GO:0018454">
    <property type="term" value="F:acetoacetyl-CoA reductase activity"/>
    <property type="evidence" value="ECO:0007669"/>
    <property type="project" value="InterPro"/>
</dbReference>
<dbReference type="InterPro" id="IPR002347">
    <property type="entry name" value="SDR_fam"/>
</dbReference>
<dbReference type="InterPro" id="IPR050259">
    <property type="entry name" value="SDR"/>
</dbReference>
<evidence type="ECO:0000313" key="11">
    <source>
        <dbReference type="Proteomes" id="UP000242930"/>
    </source>
</evidence>
<dbReference type="SMART" id="SM00822">
    <property type="entry name" value="PKS_KR"/>
    <property type="match status" value="1"/>
</dbReference>
<dbReference type="GO" id="GO:0032787">
    <property type="term" value="P:monocarboxylic acid metabolic process"/>
    <property type="evidence" value="ECO:0007669"/>
    <property type="project" value="UniProtKB-ARBA"/>
</dbReference>
<proteinExistence type="inferred from homology"/>
<accession>A0A1H6Z3I5</accession>
<keyword evidence="2" id="KW-0560">Oxidoreductase</keyword>
<dbReference type="OrthoDB" id="9804774at2"/>